<dbReference type="PROSITE" id="PS50013">
    <property type="entry name" value="CHROMO_2"/>
    <property type="match status" value="1"/>
</dbReference>
<dbReference type="InterPro" id="IPR023780">
    <property type="entry name" value="Chromo_domain"/>
</dbReference>
<evidence type="ECO:0000259" key="1">
    <source>
        <dbReference type="PROSITE" id="PS50013"/>
    </source>
</evidence>
<dbReference type="EMBL" id="UYJE01008625">
    <property type="protein sequence ID" value="VDI65535.1"/>
    <property type="molecule type" value="Genomic_DNA"/>
</dbReference>
<evidence type="ECO:0000313" key="4">
    <source>
        <dbReference type="Proteomes" id="UP000596742"/>
    </source>
</evidence>
<dbReference type="InterPro" id="IPR000953">
    <property type="entry name" value="Chromo/chromo_shadow_dom"/>
</dbReference>
<feature type="domain" description="Chromo" evidence="1">
    <location>
        <begin position="185"/>
        <end position="244"/>
    </location>
</feature>
<dbReference type="SUPFAM" id="SSF53098">
    <property type="entry name" value="Ribonuclease H-like"/>
    <property type="match status" value="1"/>
</dbReference>
<dbReference type="Proteomes" id="UP000596742">
    <property type="component" value="Unassembled WGS sequence"/>
</dbReference>
<gene>
    <name evidence="3" type="ORF">MGAL_10B094236</name>
</gene>
<dbReference type="CDD" id="cd00024">
    <property type="entry name" value="CD_CSD"/>
    <property type="match status" value="1"/>
</dbReference>
<feature type="domain" description="Integrase catalytic" evidence="2">
    <location>
        <begin position="1"/>
        <end position="104"/>
    </location>
</feature>
<dbReference type="Gene3D" id="3.30.420.10">
    <property type="entry name" value="Ribonuclease H-like superfamily/Ribonuclease H"/>
    <property type="match status" value="1"/>
</dbReference>
<evidence type="ECO:0008006" key="5">
    <source>
        <dbReference type="Google" id="ProtNLM"/>
    </source>
</evidence>
<evidence type="ECO:0000313" key="3">
    <source>
        <dbReference type="EMBL" id="VDI65535.1"/>
    </source>
</evidence>
<accession>A0A8B6GLA4</accession>
<name>A0A8B6GLA4_MYTGA</name>
<comment type="caution">
    <text evidence="3">The sequence shown here is derived from an EMBL/GenBank/DDBJ whole genome shotgun (WGS) entry which is preliminary data.</text>
</comment>
<proteinExistence type="predicted"/>
<dbReference type="InterPro" id="IPR016197">
    <property type="entry name" value="Chromo-like_dom_sf"/>
</dbReference>
<dbReference type="SUPFAM" id="SSF54160">
    <property type="entry name" value="Chromo domain-like"/>
    <property type="match status" value="1"/>
</dbReference>
<dbReference type="InterPro" id="IPR036397">
    <property type="entry name" value="RNaseH_sf"/>
</dbReference>
<dbReference type="InterPro" id="IPR012337">
    <property type="entry name" value="RNaseH-like_sf"/>
</dbReference>
<dbReference type="PANTHER" id="PTHR37984">
    <property type="entry name" value="PROTEIN CBG26694"/>
    <property type="match status" value="1"/>
</dbReference>
<sequence length="251" mass="28915">MRFSRFGAPRAIVSDRGANFCSKLIQALCELFEVQRYHTSSYHPTTNSTCERMNRTIAQTLRTLVAKDQSNWHKLIPSVMMALRMSTNTESTGYSPFQMLFGKEMNLPFDISVQPKDEIIGTIPDIQRNVSENNRNRVDDIDDIQNDIIDGTQTDAQIQQNDAQMQQNGALLQQNDETNDDDNDFIAEKLLAKKRRQGKNYYKVKWVGYKKTTWEPEENIGEGLLVEFYTKFTKSGTKRKRPTSLLVKQTN</sequence>
<protein>
    <recommendedName>
        <fullName evidence="5">Chromo domain-containing protein</fullName>
    </recommendedName>
</protein>
<dbReference type="InterPro" id="IPR050951">
    <property type="entry name" value="Retrovirus_Pol_polyprotein"/>
</dbReference>
<dbReference type="AlphaFoldDB" id="A0A8B6GLA4"/>
<dbReference type="InterPro" id="IPR001584">
    <property type="entry name" value="Integrase_cat-core"/>
</dbReference>
<dbReference type="SMART" id="SM00298">
    <property type="entry name" value="CHROMO"/>
    <property type="match status" value="1"/>
</dbReference>
<dbReference type="GO" id="GO:0015074">
    <property type="term" value="P:DNA integration"/>
    <property type="evidence" value="ECO:0007669"/>
    <property type="project" value="InterPro"/>
</dbReference>
<organism evidence="3 4">
    <name type="scientific">Mytilus galloprovincialis</name>
    <name type="common">Mediterranean mussel</name>
    <dbReference type="NCBI Taxonomy" id="29158"/>
    <lineage>
        <taxon>Eukaryota</taxon>
        <taxon>Metazoa</taxon>
        <taxon>Spiralia</taxon>
        <taxon>Lophotrochozoa</taxon>
        <taxon>Mollusca</taxon>
        <taxon>Bivalvia</taxon>
        <taxon>Autobranchia</taxon>
        <taxon>Pteriomorphia</taxon>
        <taxon>Mytilida</taxon>
        <taxon>Mytiloidea</taxon>
        <taxon>Mytilidae</taxon>
        <taxon>Mytilinae</taxon>
        <taxon>Mytilus</taxon>
    </lineage>
</organism>
<keyword evidence="4" id="KW-1185">Reference proteome</keyword>
<dbReference type="GO" id="GO:0003676">
    <property type="term" value="F:nucleic acid binding"/>
    <property type="evidence" value="ECO:0007669"/>
    <property type="project" value="InterPro"/>
</dbReference>
<reference evidence="3" key="1">
    <citation type="submission" date="2018-11" db="EMBL/GenBank/DDBJ databases">
        <authorList>
            <person name="Alioto T."/>
            <person name="Alioto T."/>
        </authorList>
    </citation>
    <scope>NUCLEOTIDE SEQUENCE</scope>
</reference>
<dbReference type="PANTHER" id="PTHR37984:SF5">
    <property type="entry name" value="PROTEIN NYNRIN-LIKE"/>
    <property type="match status" value="1"/>
</dbReference>
<dbReference type="OrthoDB" id="413361at2759"/>
<dbReference type="Pfam" id="PF00385">
    <property type="entry name" value="Chromo"/>
    <property type="match status" value="1"/>
</dbReference>
<evidence type="ECO:0000259" key="2">
    <source>
        <dbReference type="PROSITE" id="PS50994"/>
    </source>
</evidence>
<dbReference type="PROSITE" id="PS50994">
    <property type="entry name" value="INTEGRASE"/>
    <property type="match status" value="1"/>
</dbReference>
<dbReference type="Gene3D" id="2.40.50.40">
    <property type="match status" value="1"/>
</dbReference>